<dbReference type="Pfam" id="PF00383">
    <property type="entry name" value="dCMP_cyt_deam_1"/>
    <property type="match status" value="1"/>
</dbReference>
<feature type="compositionally biased region" description="Basic and acidic residues" evidence="8">
    <location>
        <begin position="202"/>
        <end position="234"/>
    </location>
</feature>
<feature type="region of interest" description="Disordered" evidence="8">
    <location>
        <begin position="566"/>
        <end position="587"/>
    </location>
</feature>
<evidence type="ECO:0000313" key="11">
    <source>
        <dbReference type="Proteomes" id="UP000823749"/>
    </source>
</evidence>
<dbReference type="HAMAP" id="MF_00972">
    <property type="entry name" value="tRNA_aden_deaminase"/>
    <property type="match status" value="1"/>
</dbReference>
<dbReference type="GO" id="GO:0009507">
    <property type="term" value="C:chloroplast"/>
    <property type="evidence" value="ECO:0007669"/>
    <property type="project" value="TreeGrafter"/>
</dbReference>
<feature type="domain" description="CMP/dCMP-type deaminase" evidence="9">
    <location>
        <begin position="1175"/>
        <end position="1286"/>
    </location>
</feature>
<dbReference type="InterPro" id="IPR002125">
    <property type="entry name" value="CMP_dCMP_dom"/>
</dbReference>
<feature type="compositionally biased region" description="Basic and acidic residues" evidence="8">
    <location>
        <begin position="295"/>
        <end position="311"/>
    </location>
</feature>
<evidence type="ECO:0000256" key="7">
    <source>
        <dbReference type="ARBA" id="ARBA00048045"/>
    </source>
</evidence>
<keyword evidence="3" id="KW-0819">tRNA processing</keyword>
<dbReference type="SUPFAM" id="SSF53927">
    <property type="entry name" value="Cytidine deaminase-like"/>
    <property type="match status" value="1"/>
</dbReference>
<comment type="cofactor">
    <cofactor evidence="1">
        <name>Zn(2+)</name>
        <dbReference type="ChEBI" id="CHEBI:29105"/>
    </cofactor>
</comment>
<name>A0AAV6IVJ5_9ERIC</name>
<feature type="compositionally biased region" description="Polar residues" evidence="8">
    <location>
        <begin position="670"/>
        <end position="682"/>
    </location>
</feature>
<feature type="region of interest" description="Disordered" evidence="8">
    <location>
        <begin position="335"/>
        <end position="437"/>
    </location>
</feature>
<keyword evidence="4" id="KW-0479">Metal-binding</keyword>
<feature type="compositionally biased region" description="Low complexity" evidence="8">
    <location>
        <begin position="1057"/>
        <end position="1071"/>
    </location>
</feature>
<feature type="compositionally biased region" description="Basic and acidic residues" evidence="8">
    <location>
        <begin position="408"/>
        <end position="417"/>
    </location>
</feature>
<dbReference type="Proteomes" id="UP000823749">
    <property type="component" value="Chromosome 9"/>
</dbReference>
<feature type="compositionally biased region" description="Basic and acidic residues" evidence="8">
    <location>
        <begin position="335"/>
        <end position="344"/>
    </location>
</feature>
<protein>
    <recommendedName>
        <fullName evidence="2">tRNA(adenine(34)) deaminase</fullName>
        <ecNumber evidence="2">3.5.4.33</ecNumber>
    </recommendedName>
</protein>
<dbReference type="PANTHER" id="PTHR11079">
    <property type="entry name" value="CYTOSINE DEAMINASE FAMILY MEMBER"/>
    <property type="match status" value="1"/>
</dbReference>
<feature type="compositionally biased region" description="Polar residues" evidence="8">
    <location>
        <begin position="1024"/>
        <end position="1035"/>
    </location>
</feature>
<feature type="region of interest" description="Disordered" evidence="8">
    <location>
        <begin position="171"/>
        <end position="245"/>
    </location>
</feature>
<feature type="compositionally biased region" description="Polar residues" evidence="8">
    <location>
        <begin position="981"/>
        <end position="1001"/>
    </location>
</feature>
<dbReference type="EMBL" id="JACTNZ010000009">
    <property type="protein sequence ID" value="KAG5532583.1"/>
    <property type="molecule type" value="Genomic_DNA"/>
</dbReference>
<feature type="compositionally biased region" description="Basic and acidic residues" evidence="8">
    <location>
        <begin position="654"/>
        <end position="667"/>
    </location>
</feature>
<feature type="region of interest" description="Disordered" evidence="8">
    <location>
        <begin position="647"/>
        <end position="702"/>
    </location>
</feature>
<evidence type="ECO:0000256" key="1">
    <source>
        <dbReference type="ARBA" id="ARBA00001947"/>
    </source>
</evidence>
<dbReference type="EC" id="3.5.4.33" evidence="2"/>
<dbReference type="GO" id="GO:0046872">
    <property type="term" value="F:metal ion binding"/>
    <property type="evidence" value="ECO:0007669"/>
    <property type="project" value="UniProtKB-KW"/>
</dbReference>
<sequence length="1409" mass="158278">MYNTYLSSTFAFRCKGPLSFSFNDYSCFNDRFDVNPRTFTSQSCCCACCPNPMYREPIVNPSYLYGSRQSALIQCSASRRLILGSADRYYCRLPAYDAGQSCCCGFVEERSVSGRRGGLGAARFRCRVSEKKSERHRSRDIDNVEEILSLLSEEVGEECFGFGERNVRSSGRVEEEEKTRGSGTAYRNRKKNDSSGLFVSNSKRDVESVRKESSEVDYRELEDRRKEDKESNLRDKKHRIGKDGSSCSSYYSCGSLGEFESDSEVQVRQEGYRGESSSGFGRSSEESGELTYDGKTVEDVKRRGGVTRDHGVLMQQGKAALGSYTASSGIECDWRKKSEKKLTEESNEQTESWDKSFNKHTRQKFDDRDEKSALELTTGNETRDQYFKKDDQMTGQSESSTKYKNFSRVKEIHDSEQNLRTAGSLVHETRNEQTKTAGLFSRQDEYERNSQKLNKVSKIHEVSDRVTSISQRQSEARVKKREDKSTEILSSVHDTEEHFHVTGQRDSKHMDSRRKFQESTEMSDMHGIDIDNTSASLRHFLTSQQAINKHDKVSEIQEMNDRVTSVSQRQSEARVKKREDESTEILSSVHDTHEHYHITGQRDSRHTDSRRKFQELTEISDTHGINIHNTSASLRQSDTRMKNPHFLTHQQAIRKSESRKGSQDERNMPVIQSSDAQFIASQRDSKRRISSQDTHSVSVVESTEETIERQNLTEQRVLQIGSRTQTQRPMKTLSFSEGTTKEASGSQAALVLKTQPIEQHIGVNVGVEISSNVIVMPPPSQSVERGPLHVGPTNDFPVQEVSSATCTTNDFPVQEVSSATLQVGSDGGARRDETHDEHLNFIYHEDALGSAERLQKSSMQFVGEFVEKMTHEVSTSQIQTELVTEVQKQHQKTSSQYDSRDFKSKGHESRRSSRSSGKKGPSDDIWDVTDPPIQESYVTEATESESPTPTTKTITKRTGRSLWNIISDIVHFRWAARSSRHTSPQKSGERSSPIQSVSSEAWFSGHEADESSDGNVKRGKESMTHGSTSSDQHSPVTIPMGSQGEGSSSAHSKNKKGSSISPSGPASIAISLGPTEENVGRSGTEVVESSVPMPSLRLRRSPHIDQIAEAGKTAVSTSGSLLQEQASDTGLTGKSGTGEKDGELKRRKLQRNFQVPKDRFDEWEEAYKFESEQRRMDEVFMREALLEAKKAADIWEVPVGAVLVQHGKIIARGYNLVEELRDSTAHAEMICIREASNLLRTWRLSETTLYVTLEPCPMCAGAILQARIDTVVWGAPNKLLGADGSWISWRSFVTIEISHASSAHTHAWFFLLNGELGQKDEILLFPNGPEGGNPSEPTDKPPAPIHPFHPKIVVRRGVLETECADAMQQFFQRRRKKEKKVDSPPSCLPISTYPSKLLTKMHGAFHFCL</sequence>
<accession>A0AAV6IVJ5</accession>
<dbReference type="GO" id="GO:0002100">
    <property type="term" value="P:tRNA wobble adenosine to inosine editing"/>
    <property type="evidence" value="ECO:0007669"/>
    <property type="project" value="InterPro"/>
</dbReference>
<evidence type="ECO:0000256" key="3">
    <source>
        <dbReference type="ARBA" id="ARBA00022694"/>
    </source>
</evidence>
<keyword evidence="5" id="KW-0378">Hydrolase</keyword>
<evidence type="ECO:0000313" key="10">
    <source>
        <dbReference type="EMBL" id="KAG5532583.1"/>
    </source>
</evidence>
<evidence type="ECO:0000256" key="4">
    <source>
        <dbReference type="ARBA" id="ARBA00022723"/>
    </source>
</evidence>
<gene>
    <name evidence="10" type="ORF">RHGRI_027022</name>
</gene>
<feature type="compositionally biased region" description="Basic and acidic residues" evidence="8">
    <location>
        <begin position="571"/>
        <end position="580"/>
    </location>
</feature>
<dbReference type="CDD" id="cd01285">
    <property type="entry name" value="nucleoside_deaminase"/>
    <property type="match status" value="1"/>
</dbReference>
<feature type="compositionally biased region" description="Polar residues" evidence="8">
    <location>
        <begin position="1124"/>
        <end position="1134"/>
    </location>
</feature>
<feature type="compositionally biased region" description="Basic and acidic residues" evidence="8">
    <location>
        <begin position="898"/>
        <end position="911"/>
    </location>
</feature>
<feature type="compositionally biased region" description="Basic and acidic residues" evidence="8">
    <location>
        <begin position="381"/>
        <end position="392"/>
    </location>
</feature>
<feature type="region of interest" description="Disordered" evidence="8">
    <location>
        <begin position="885"/>
        <end position="931"/>
    </location>
</feature>
<organism evidence="10 11">
    <name type="scientific">Rhododendron griersonianum</name>
    <dbReference type="NCBI Taxonomy" id="479676"/>
    <lineage>
        <taxon>Eukaryota</taxon>
        <taxon>Viridiplantae</taxon>
        <taxon>Streptophyta</taxon>
        <taxon>Embryophyta</taxon>
        <taxon>Tracheophyta</taxon>
        <taxon>Spermatophyta</taxon>
        <taxon>Magnoliopsida</taxon>
        <taxon>eudicotyledons</taxon>
        <taxon>Gunneridae</taxon>
        <taxon>Pentapetalae</taxon>
        <taxon>asterids</taxon>
        <taxon>Ericales</taxon>
        <taxon>Ericaceae</taxon>
        <taxon>Ericoideae</taxon>
        <taxon>Rhodoreae</taxon>
        <taxon>Rhododendron</taxon>
    </lineage>
</organism>
<comment type="caution">
    <text evidence="10">The sequence shown here is derived from an EMBL/GenBank/DDBJ whole genome shotgun (WGS) entry which is preliminary data.</text>
</comment>
<dbReference type="PANTHER" id="PTHR11079:SF179">
    <property type="entry name" value="TRNA(ADENINE(34)) DEAMINASE, CHLOROPLASTIC"/>
    <property type="match status" value="1"/>
</dbReference>
<evidence type="ECO:0000256" key="2">
    <source>
        <dbReference type="ARBA" id="ARBA00012740"/>
    </source>
</evidence>
<feature type="compositionally biased region" description="Polar residues" evidence="8">
    <location>
        <begin position="393"/>
        <end position="404"/>
    </location>
</feature>
<feature type="compositionally biased region" description="Basic and acidic residues" evidence="8">
    <location>
        <begin position="352"/>
        <end position="373"/>
    </location>
</feature>
<feature type="compositionally biased region" description="Basic and acidic residues" evidence="8">
    <location>
        <begin position="171"/>
        <end position="180"/>
    </location>
</feature>
<dbReference type="PROSITE" id="PS51747">
    <property type="entry name" value="CYT_DCMP_DEAMINASES_2"/>
    <property type="match status" value="1"/>
</dbReference>
<keyword evidence="6" id="KW-0862">Zinc</keyword>
<proteinExistence type="inferred from homology"/>
<dbReference type="Gene3D" id="3.40.140.10">
    <property type="entry name" value="Cytidine Deaminase, domain 2"/>
    <property type="match status" value="1"/>
</dbReference>
<dbReference type="GO" id="GO:0052717">
    <property type="term" value="F:tRNA-specific adenosine-34 deaminase activity"/>
    <property type="evidence" value="ECO:0007669"/>
    <property type="project" value="UniProtKB-EC"/>
</dbReference>
<evidence type="ECO:0000256" key="8">
    <source>
        <dbReference type="SAM" id="MobiDB-lite"/>
    </source>
</evidence>
<evidence type="ECO:0000259" key="9">
    <source>
        <dbReference type="PROSITE" id="PS51747"/>
    </source>
</evidence>
<dbReference type="InterPro" id="IPR028883">
    <property type="entry name" value="tRNA_aden_deaminase"/>
</dbReference>
<comment type="catalytic activity">
    <reaction evidence="7">
        <text>adenosine(34) in tRNA + H2O + H(+) = inosine(34) in tRNA + NH4(+)</text>
        <dbReference type="Rhea" id="RHEA:43168"/>
        <dbReference type="Rhea" id="RHEA-COMP:10373"/>
        <dbReference type="Rhea" id="RHEA-COMP:10374"/>
        <dbReference type="ChEBI" id="CHEBI:15377"/>
        <dbReference type="ChEBI" id="CHEBI:15378"/>
        <dbReference type="ChEBI" id="CHEBI:28938"/>
        <dbReference type="ChEBI" id="CHEBI:74411"/>
        <dbReference type="ChEBI" id="CHEBI:82852"/>
        <dbReference type="EC" id="3.5.4.33"/>
    </reaction>
</comment>
<reference evidence="10" key="1">
    <citation type="submission" date="2020-08" db="EMBL/GenBank/DDBJ databases">
        <title>Plant Genome Project.</title>
        <authorList>
            <person name="Zhang R.-G."/>
        </authorList>
    </citation>
    <scope>NUCLEOTIDE SEQUENCE</scope>
    <source>
        <strain evidence="10">WSP0</strain>
        <tissue evidence="10">Leaf</tissue>
    </source>
</reference>
<dbReference type="InterPro" id="IPR016193">
    <property type="entry name" value="Cytidine_deaminase-like"/>
</dbReference>
<feature type="region of interest" description="Disordered" evidence="8">
    <location>
        <begin position="1124"/>
        <end position="1143"/>
    </location>
</feature>
<evidence type="ECO:0000256" key="6">
    <source>
        <dbReference type="ARBA" id="ARBA00022833"/>
    </source>
</evidence>
<feature type="region of interest" description="Disordered" evidence="8">
    <location>
        <begin position="262"/>
        <end position="311"/>
    </location>
</feature>
<feature type="region of interest" description="Disordered" evidence="8">
    <location>
        <begin position="978"/>
        <end position="1091"/>
    </location>
</feature>
<evidence type="ECO:0000256" key="5">
    <source>
        <dbReference type="ARBA" id="ARBA00022801"/>
    </source>
</evidence>
<keyword evidence="11" id="KW-1185">Reference proteome</keyword>